<dbReference type="PANTHER" id="PTHR38436:SF1">
    <property type="entry name" value="ESTER CYCLASE"/>
    <property type="match status" value="1"/>
</dbReference>
<dbReference type="RefSeq" id="WP_369183182.1">
    <property type="nucleotide sequence ID" value="NZ_CP163445.1"/>
</dbReference>
<proteinExistence type="predicted"/>
<reference evidence="2" key="1">
    <citation type="submission" date="2024-07" db="EMBL/GenBank/DDBJ databases">
        <authorList>
            <person name="Yu S.T."/>
        </authorList>
    </citation>
    <scope>NUCLEOTIDE SEQUENCE</scope>
    <source>
        <strain evidence="2">Y1</strain>
    </source>
</reference>
<dbReference type="InterPro" id="IPR032710">
    <property type="entry name" value="NTF2-like_dom_sf"/>
</dbReference>
<dbReference type="GO" id="GO:0030638">
    <property type="term" value="P:polyketide metabolic process"/>
    <property type="evidence" value="ECO:0007669"/>
    <property type="project" value="InterPro"/>
</dbReference>
<evidence type="ECO:0000313" key="2">
    <source>
        <dbReference type="EMBL" id="XDQ79114.1"/>
    </source>
</evidence>
<feature type="region of interest" description="Disordered" evidence="1">
    <location>
        <begin position="166"/>
        <end position="194"/>
    </location>
</feature>
<organism evidence="2">
    <name type="scientific">Streptomyces sp. Y1</name>
    <dbReference type="NCBI Taxonomy" id="3238634"/>
    <lineage>
        <taxon>Bacteria</taxon>
        <taxon>Bacillati</taxon>
        <taxon>Actinomycetota</taxon>
        <taxon>Actinomycetes</taxon>
        <taxon>Kitasatosporales</taxon>
        <taxon>Streptomycetaceae</taxon>
        <taxon>Streptomyces</taxon>
    </lineage>
</organism>
<accession>A0AB39TIV4</accession>
<dbReference type="PANTHER" id="PTHR38436">
    <property type="entry name" value="POLYKETIDE CYCLASE SNOAL-LIKE DOMAIN"/>
    <property type="match status" value="1"/>
</dbReference>
<dbReference type="Pfam" id="PF07366">
    <property type="entry name" value="SnoaL"/>
    <property type="match status" value="1"/>
</dbReference>
<name>A0AB39TIV4_9ACTN</name>
<sequence>MGMSPEDAARGLFTVLATGDAALAAAVVHPDFTNRQAAVSPAACSIPGPAGVLASGAWLRAAFADLSFPVTDLAHDGDQVWIRMHMRGRHTGPFVRYRDGELDQAIPPTGVGIDTEQVHILRLRDGKVVRHEAVRDDLGLFGQLGVLPPDPATARRVQDWHTSGEAARAAARIAEEAARAAASAHAHTPGREDR</sequence>
<protein>
    <submittedName>
        <fullName evidence="2">Ester cyclase</fullName>
    </submittedName>
</protein>
<dbReference type="InterPro" id="IPR009959">
    <property type="entry name" value="Cyclase_SnoaL-like"/>
</dbReference>
<dbReference type="AlphaFoldDB" id="A0AB39TIV4"/>
<dbReference type="EMBL" id="CP163445">
    <property type="protein sequence ID" value="XDQ79114.1"/>
    <property type="molecule type" value="Genomic_DNA"/>
</dbReference>
<gene>
    <name evidence="2" type="ORF">AB2U05_11880</name>
</gene>
<dbReference type="Gene3D" id="3.10.450.50">
    <property type="match status" value="1"/>
</dbReference>
<evidence type="ECO:0000256" key="1">
    <source>
        <dbReference type="SAM" id="MobiDB-lite"/>
    </source>
</evidence>
<dbReference type="SUPFAM" id="SSF54427">
    <property type="entry name" value="NTF2-like"/>
    <property type="match status" value="1"/>
</dbReference>